<evidence type="ECO:0000313" key="2">
    <source>
        <dbReference type="Proteomes" id="UP000053660"/>
    </source>
</evidence>
<protein>
    <submittedName>
        <fullName evidence="1">Uncharacterized protein</fullName>
    </submittedName>
</protein>
<evidence type="ECO:0000313" key="1">
    <source>
        <dbReference type="EMBL" id="KHJ82485.1"/>
    </source>
</evidence>
<name>A0A0B1SGY8_OESDE</name>
<dbReference type="Pfam" id="PF17641">
    <property type="entry name" value="ASPRs"/>
    <property type="match status" value="1"/>
</dbReference>
<reference evidence="1 2" key="1">
    <citation type="submission" date="2014-03" db="EMBL/GenBank/DDBJ databases">
        <title>Draft genome of the hookworm Oesophagostomum dentatum.</title>
        <authorList>
            <person name="Mitreva M."/>
        </authorList>
    </citation>
    <scope>NUCLEOTIDE SEQUENCE [LARGE SCALE GENOMIC DNA]</scope>
    <source>
        <strain evidence="1 2">OD-Hann</strain>
    </source>
</reference>
<dbReference type="InterPro" id="IPR035109">
    <property type="entry name" value="ASPR"/>
</dbReference>
<accession>A0A0B1SGY8</accession>
<organism evidence="1 2">
    <name type="scientific">Oesophagostomum dentatum</name>
    <name type="common">Nodular worm</name>
    <dbReference type="NCBI Taxonomy" id="61180"/>
    <lineage>
        <taxon>Eukaryota</taxon>
        <taxon>Metazoa</taxon>
        <taxon>Ecdysozoa</taxon>
        <taxon>Nematoda</taxon>
        <taxon>Chromadorea</taxon>
        <taxon>Rhabditida</taxon>
        <taxon>Rhabditina</taxon>
        <taxon>Rhabditomorpha</taxon>
        <taxon>Strongyloidea</taxon>
        <taxon>Strongylidae</taxon>
        <taxon>Oesophagostomum</taxon>
    </lineage>
</organism>
<dbReference type="EMBL" id="KN579191">
    <property type="protein sequence ID" value="KHJ82485.1"/>
    <property type="molecule type" value="Genomic_DNA"/>
</dbReference>
<keyword evidence="2" id="KW-1185">Reference proteome</keyword>
<gene>
    <name evidence="1" type="ORF">OESDEN_17821</name>
</gene>
<proteinExistence type="predicted"/>
<sequence>MLIDLASVFFLGKILRREERDKIRATVKKEVPFSLEYNCRRESQAYMKSIDDVIFREMGGERNTEVKMHSMYGDGVTLEAFLEKALLEWNLHNISRHSEFGCNRHVERVEGTNTRLYEVVCVFA</sequence>
<dbReference type="AlphaFoldDB" id="A0A0B1SGY8"/>
<dbReference type="Proteomes" id="UP000053660">
    <property type="component" value="Unassembled WGS sequence"/>
</dbReference>